<feature type="region of interest" description="Disordered" evidence="1">
    <location>
        <begin position="121"/>
        <end position="145"/>
    </location>
</feature>
<dbReference type="AlphaFoldDB" id="J3KUJ2"/>
<accession>J3KUJ2</accession>
<evidence type="ECO:0000256" key="1">
    <source>
        <dbReference type="SAM" id="MobiDB-lite"/>
    </source>
</evidence>
<name>J3KUJ2_ORYBR</name>
<organism evidence="2">
    <name type="scientific">Oryza brachyantha</name>
    <name type="common">malo sina</name>
    <dbReference type="NCBI Taxonomy" id="4533"/>
    <lineage>
        <taxon>Eukaryota</taxon>
        <taxon>Viridiplantae</taxon>
        <taxon>Streptophyta</taxon>
        <taxon>Embryophyta</taxon>
        <taxon>Tracheophyta</taxon>
        <taxon>Spermatophyta</taxon>
        <taxon>Magnoliopsida</taxon>
        <taxon>Liliopsida</taxon>
        <taxon>Poales</taxon>
        <taxon>Poaceae</taxon>
        <taxon>BOP clade</taxon>
        <taxon>Oryzoideae</taxon>
        <taxon>Oryzeae</taxon>
        <taxon>Oryzinae</taxon>
        <taxon>Oryza</taxon>
    </lineage>
</organism>
<dbReference type="HOGENOM" id="CLU_1789922_0_0_1"/>
<keyword evidence="3" id="KW-1185">Reference proteome</keyword>
<proteinExistence type="predicted"/>
<evidence type="ECO:0000313" key="2">
    <source>
        <dbReference type="EnsemblPlants" id="OB0056G10010.1"/>
    </source>
</evidence>
<sequence>MAQFLPISLSSLPSFFPFPPWAEPGYGTTRVLMVRLTSPLSFGHRQFHDLKTNKNNYLSKCSGKRKQTKPSNLQLQLAKTAPHHRHSRRRTEPYFNLRNNLLLTQALALALVGEKLSKAEYKPPYSTSNTQERENNECNRVSRIG</sequence>
<dbReference type="Gramene" id="OB0056G10010.1">
    <property type="protein sequence ID" value="OB0056G10010.1"/>
    <property type="gene ID" value="OB0056G10010"/>
</dbReference>
<evidence type="ECO:0000313" key="3">
    <source>
        <dbReference type="Proteomes" id="UP000006038"/>
    </source>
</evidence>
<protein>
    <submittedName>
        <fullName evidence="2">Uncharacterized protein</fullName>
    </submittedName>
</protein>
<dbReference type="EnsemblPlants" id="OB0056G10010.1">
    <property type="protein sequence ID" value="OB0056G10010.1"/>
    <property type="gene ID" value="OB0056G10010"/>
</dbReference>
<dbReference type="Proteomes" id="UP000006038">
    <property type="component" value="Unassembled WGS sequence"/>
</dbReference>
<reference evidence="2" key="1">
    <citation type="submission" date="2015-06" db="UniProtKB">
        <authorList>
            <consortium name="EnsemblPlants"/>
        </authorList>
    </citation>
    <scope>IDENTIFICATION</scope>
</reference>